<sequence length="260" mass="28512">MLLNPLITLITDFGTQDGYVGAMKGYLLQACPSVRLVDISHEIEPQNIQQAAWCLVRSAPLFPPDTIHIIVVDPSVGSSRPPILLKTLTQWFIAPDNGIFSELVKRYPPELIYQLHRKTAWWQAHQSFDGLALFSPAAACLANGIPLDKLGIKTHAITALAGSKPQHAPHQLIGKIILFDRFGNALTNISADDLVNLPTKARQVSCQNYLFPLCSHYAEGQDSGLLALINSDGMLELSVYCQSAQQQCNLQVGNSVIVQF</sequence>
<dbReference type="Pfam" id="PF20257">
    <property type="entry name" value="SAM_HAT_C"/>
    <property type="match status" value="1"/>
</dbReference>
<dbReference type="SUPFAM" id="SSF101852">
    <property type="entry name" value="Bacterial fluorinating enzyme, C-terminal domain"/>
    <property type="match status" value="1"/>
</dbReference>
<dbReference type="HOGENOM" id="CLU_059734_1_1_6"/>
<dbReference type="eggNOG" id="COG1912">
    <property type="taxonomic scope" value="Bacteria"/>
</dbReference>
<evidence type="ECO:0000259" key="4">
    <source>
        <dbReference type="Pfam" id="PF20257"/>
    </source>
</evidence>
<evidence type="ECO:0000259" key="3">
    <source>
        <dbReference type="Pfam" id="PF01887"/>
    </source>
</evidence>
<evidence type="ECO:0000313" key="5">
    <source>
        <dbReference type="EMBL" id="EIJ41569.1"/>
    </source>
</evidence>
<evidence type="ECO:0000256" key="2">
    <source>
        <dbReference type="ARBA" id="ARBA00024035"/>
    </source>
</evidence>
<feature type="domain" description="S-adenosyl-l-methionine hydroxide adenosyltransferase N-terminal" evidence="3">
    <location>
        <begin position="7"/>
        <end position="151"/>
    </location>
</feature>
<accession>I3CD76</accession>
<dbReference type="EMBL" id="JH600070">
    <property type="protein sequence ID" value="EIJ41569.1"/>
    <property type="molecule type" value="Genomic_DNA"/>
</dbReference>
<dbReference type="InterPro" id="IPR046469">
    <property type="entry name" value="SAM_HAT_N"/>
</dbReference>
<dbReference type="AlphaFoldDB" id="I3CD76"/>
<evidence type="ECO:0000313" key="6">
    <source>
        <dbReference type="Proteomes" id="UP000005744"/>
    </source>
</evidence>
<keyword evidence="1" id="KW-0949">S-adenosyl-L-methionine</keyword>
<organism evidence="5 6">
    <name type="scientific">Beggiatoa alba B18LD</name>
    <dbReference type="NCBI Taxonomy" id="395493"/>
    <lineage>
        <taxon>Bacteria</taxon>
        <taxon>Pseudomonadati</taxon>
        <taxon>Pseudomonadota</taxon>
        <taxon>Gammaproteobacteria</taxon>
        <taxon>Thiotrichales</taxon>
        <taxon>Thiotrichaceae</taxon>
        <taxon>Beggiatoa</taxon>
    </lineage>
</organism>
<dbReference type="PIRSF" id="PIRSF006779">
    <property type="entry name" value="UCP006779"/>
    <property type="match status" value="1"/>
</dbReference>
<evidence type="ECO:0000256" key="1">
    <source>
        <dbReference type="ARBA" id="ARBA00022691"/>
    </source>
</evidence>
<comment type="similarity">
    <text evidence="2">Belongs to the SAM hydrolase / SAM-dependent halogenase family.</text>
</comment>
<keyword evidence="6" id="KW-1185">Reference proteome</keyword>
<name>I3CD76_9GAMM</name>
<proteinExistence type="inferred from homology"/>
<feature type="domain" description="S-adenosyl-l-methionine hydroxide adenosyltransferase C-terminal" evidence="4">
    <location>
        <begin position="174"/>
        <end position="256"/>
    </location>
</feature>
<dbReference type="STRING" id="395493.BegalDRAFT_0657"/>
<dbReference type="InterPro" id="IPR023227">
    <property type="entry name" value="SAM_OH_AdoTrfase_C_sf"/>
</dbReference>
<dbReference type="SUPFAM" id="SSF102522">
    <property type="entry name" value="Bacterial fluorinating enzyme, N-terminal domain"/>
    <property type="match status" value="1"/>
</dbReference>
<dbReference type="RefSeq" id="WP_002683600.1">
    <property type="nucleotide sequence ID" value="NZ_JH600070.1"/>
</dbReference>
<gene>
    <name evidence="5" type="ORF">BegalDRAFT_0657</name>
</gene>
<protein>
    <recommendedName>
        <fullName evidence="7">SAM-dependent chlorinase/fluorinase</fullName>
    </recommendedName>
</protein>
<reference evidence="5 6" key="1">
    <citation type="submission" date="2011-11" db="EMBL/GenBank/DDBJ databases">
        <title>Improved High-Quality Draft sequence of Beggiatoa alba B18lD.</title>
        <authorList>
            <consortium name="US DOE Joint Genome Institute"/>
            <person name="Lucas S."/>
            <person name="Han J."/>
            <person name="Lapidus A."/>
            <person name="Cheng J.-F."/>
            <person name="Goodwin L."/>
            <person name="Pitluck S."/>
            <person name="Peters L."/>
            <person name="Mikhailova N."/>
            <person name="Held B."/>
            <person name="Detter J.C."/>
            <person name="Han C."/>
            <person name="Tapia R."/>
            <person name="Land M."/>
            <person name="Hauser L."/>
            <person name="Kyrpides N."/>
            <person name="Ivanova N."/>
            <person name="Pagani I."/>
            <person name="Samuel K."/>
            <person name="Teske A."/>
            <person name="Mueller J."/>
            <person name="Woyke T."/>
        </authorList>
    </citation>
    <scope>NUCLEOTIDE SEQUENCE [LARGE SCALE GENOMIC DNA]</scope>
    <source>
        <strain evidence="5 6">B18LD</strain>
    </source>
</reference>
<dbReference type="Pfam" id="PF01887">
    <property type="entry name" value="SAM_HAT_N"/>
    <property type="match status" value="1"/>
</dbReference>
<dbReference type="Gene3D" id="3.40.50.10790">
    <property type="entry name" value="S-adenosyl-l-methionine hydroxide adenosyltransferase, N-terminal"/>
    <property type="match status" value="1"/>
</dbReference>
<dbReference type="Proteomes" id="UP000005744">
    <property type="component" value="Unassembled WGS sequence"/>
</dbReference>
<dbReference type="PANTHER" id="PTHR35092">
    <property type="entry name" value="CHLORINASE MJ1651"/>
    <property type="match status" value="1"/>
</dbReference>
<dbReference type="PANTHER" id="PTHR35092:SF1">
    <property type="entry name" value="CHLORINASE MJ1651"/>
    <property type="match status" value="1"/>
</dbReference>
<dbReference type="OrthoDB" id="9792195at2"/>
<dbReference type="InterPro" id="IPR046470">
    <property type="entry name" value="SAM_HAT_C"/>
</dbReference>
<dbReference type="InterPro" id="IPR023228">
    <property type="entry name" value="SAM_OH_AdoTrfase_N_sf"/>
</dbReference>
<dbReference type="Gene3D" id="2.40.30.90">
    <property type="entry name" value="Bacterial fluorinating enzyme like"/>
    <property type="match status" value="1"/>
</dbReference>
<evidence type="ECO:0008006" key="7">
    <source>
        <dbReference type="Google" id="ProtNLM"/>
    </source>
</evidence>
<dbReference type="InterPro" id="IPR002747">
    <property type="entry name" value="SAM_OH_AdoTrfase"/>
</dbReference>